<evidence type="ECO:0000313" key="3">
    <source>
        <dbReference type="EMBL" id="CAD7280615.1"/>
    </source>
</evidence>
<evidence type="ECO:0000256" key="1">
    <source>
        <dbReference type="ARBA" id="ARBA00022786"/>
    </source>
</evidence>
<reference evidence="3" key="1">
    <citation type="submission" date="2020-11" db="EMBL/GenBank/DDBJ databases">
        <authorList>
            <person name="Tran Van P."/>
        </authorList>
    </citation>
    <scope>NUCLEOTIDE SEQUENCE</scope>
</reference>
<proteinExistence type="predicted"/>
<keyword evidence="4" id="KW-1185">Reference proteome</keyword>
<evidence type="ECO:0000313" key="4">
    <source>
        <dbReference type="Proteomes" id="UP000678499"/>
    </source>
</evidence>
<dbReference type="InterPro" id="IPR018860">
    <property type="entry name" value="APC_suCDC26"/>
</dbReference>
<dbReference type="GO" id="GO:0005680">
    <property type="term" value="C:anaphase-promoting complex"/>
    <property type="evidence" value="ECO:0007669"/>
    <property type="project" value="InterPro"/>
</dbReference>
<dbReference type="EMBL" id="OA884310">
    <property type="protein sequence ID" value="CAD7280615.1"/>
    <property type="molecule type" value="Genomic_DNA"/>
</dbReference>
<dbReference type="Pfam" id="PF10471">
    <property type="entry name" value="ANAPC_CDC26"/>
    <property type="match status" value="1"/>
</dbReference>
<accession>A0A7R9BSU2</accession>
<dbReference type="EMBL" id="CAJPEX010002273">
    <property type="protein sequence ID" value="CAG0920767.1"/>
    <property type="molecule type" value="Genomic_DNA"/>
</dbReference>
<keyword evidence="1" id="KW-0833">Ubl conjugation pathway</keyword>
<feature type="region of interest" description="Disordered" evidence="2">
    <location>
        <begin position="28"/>
        <end position="109"/>
    </location>
</feature>
<sequence>MEMLHRPPTRIELDVEDLEFFSAEMLDREKKEESLSADKTSGTSKPGNDKNGRASPKLSSTEVSIPASAIAAERPAETPASSSGIQRSGEPEYLESPVAGWLLLPPPEQ</sequence>
<gene>
    <name evidence="3" type="ORF">NMOB1V02_LOCUS8273</name>
</gene>
<name>A0A7R9BSU2_9CRUS</name>
<feature type="compositionally biased region" description="Polar residues" evidence="2">
    <location>
        <begin position="37"/>
        <end position="46"/>
    </location>
</feature>
<evidence type="ECO:0000256" key="2">
    <source>
        <dbReference type="SAM" id="MobiDB-lite"/>
    </source>
</evidence>
<dbReference type="Proteomes" id="UP000678499">
    <property type="component" value="Unassembled WGS sequence"/>
</dbReference>
<organism evidence="3">
    <name type="scientific">Notodromas monacha</name>
    <dbReference type="NCBI Taxonomy" id="399045"/>
    <lineage>
        <taxon>Eukaryota</taxon>
        <taxon>Metazoa</taxon>
        <taxon>Ecdysozoa</taxon>
        <taxon>Arthropoda</taxon>
        <taxon>Crustacea</taxon>
        <taxon>Oligostraca</taxon>
        <taxon>Ostracoda</taxon>
        <taxon>Podocopa</taxon>
        <taxon>Podocopida</taxon>
        <taxon>Cypridocopina</taxon>
        <taxon>Cypridoidea</taxon>
        <taxon>Cyprididae</taxon>
        <taxon>Notodromas</taxon>
    </lineage>
</organism>
<protein>
    <recommendedName>
        <fullName evidence="5">Anaphase-promoting complex subunit CDC26</fullName>
    </recommendedName>
</protein>
<dbReference type="GO" id="GO:0031145">
    <property type="term" value="P:anaphase-promoting complex-dependent catabolic process"/>
    <property type="evidence" value="ECO:0007669"/>
    <property type="project" value="InterPro"/>
</dbReference>
<evidence type="ECO:0008006" key="5">
    <source>
        <dbReference type="Google" id="ProtNLM"/>
    </source>
</evidence>
<dbReference type="AlphaFoldDB" id="A0A7R9BSU2"/>